<dbReference type="VEuPathDB" id="FungiDB:PV06_05071"/>
<evidence type="ECO:0000256" key="1">
    <source>
        <dbReference type="SAM" id="MobiDB-lite"/>
    </source>
</evidence>
<feature type="compositionally biased region" description="Polar residues" evidence="1">
    <location>
        <begin position="260"/>
        <end position="277"/>
    </location>
</feature>
<feature type="compositionally biased region" description="Low complexity" evidence="1">
    <location>
        <begin position="284"/>
        <end position="304"/>
    </location>
</feature>
<feature type="transmembrane region" description="Helical" evidence="2">
    <location>
        <begin position="128"/>
        <end position="148"/>
    </location>
</feature>
<protein>
    <submittedName>
        <fullName evidence="3">Uncharacterized protein</fullName>
    </submittedName>
</protein>
<feature type="compositionally biased region" description="Polar residues" evidence="1">
    <location>
        <begin position="1"/>
        <end position="12"/>
    </location>
</feature>
<gene>
    <name evidence="3" type="ORF">PV06_05071</name>
</gene>
<feature type="compositionally biased region" description="Basic and acidic residues" evidence="1">
    <location>
        <begin position="464"/>
        <end position="498"/>
    </location>
</feature>
<feature type="compositionally biased region" description="Low complexity" evidence="1">
    <location>
        <begin position="394"/>
        <end position="418"/>
    </location>
</feature>
<organism evidence="3 4">
    <name type="scientific">Exophiala oligosperma</name>
    <dbReference type="NCBI Taxonomy" id="215243"/>
    <lineage>
        <taxon>Eukaryota</taxon>
        <taxon>Fungi</taxon>
        <taxon>Dikarya</taxon>
        <taxon>Ascomycota</taxon>
        <taxon>Pezizomycotina</taxon>
        <taxon>Eurotiomycetes</taxon>
        <taxon>Chaetothyriomycetidae</taxon>
        <taxon>Chaetothyriales</taxon>
        <taxon>Herpotrichiellaceae</taxon>
        <taxon>Exophiala</taxon>
    </lineage>
</organism>
<reference evidence="3 4" key="1">
    <citation type="submission" date="2015-01" db="EMBL/GenBank/DDBJ databases">
        <title>The Genome Sequence of Exophiala oligosperma CBS72588.</title>
        <authorList>
            <consortium name="The Broad Institute Genomics Platform"/>
            <person name="Cuomo C."/>
            <person name="de Hoog S."/>
            <person name="Gorbushina A."/>
            <person name="Stielow B."/>
            <person name="Teixiera M."/>
            <person name="Abouelleil A."/>
            <person name="Chapman S.B."/>
            <person name="Priest M."/>
            <person name="Young S.K."/>
            <person name="Wortman J."/>
            <person name="Nusbaum C."/>
            <person name="Birren B."/>
        </authorList>
    </citation>
    <scope>NUCLEOTIDE SEQUENCE [LARGE SCALE GENOMIC DNA]</scope>
    <source>
        <strain evidence="3 4">CBS 72588</strain>
    </source>
</reference>
<feature type="compositionally biased region" description="Low complexity" evidence="1">
    <location>
        <begin position="337"/>
        <end position="350"/>
    </location>
</feature>
<keyword evidence="4" id="KW-1185">Reference proteome</keyword>
<evidence type="ECO:0000313" key="4">
    <source>
        <dbReference type="Proteomes" id="UP000053342"/>
    </source>
</evidence>
<feature type="region of interest" description="Disordered" evidence="1">
    <location>
        <begin position="1"/>
        <end position="30"/>
    </location>
</feature>
<proteinExistence type="predicted"/>
<dbReference type="GeneID" id="27357145"/>
<evidence type="ECO:0000256" key="2">
    <source>
        <dbReference type="SAM" id="Phobius"/>
    </source>
</evidence>
<sequence length="523" mass="57832">MTSQGPPSSSLPSAMGPGARPIQQGESPGGGIAEIMQIRNKYLVQVESETLQLGYELKGIPRTYRLAFESIPIGTLKRKWLFGGPRRAQISGITVIDFIRGTENLAGRPLTQTEAEAMAFYSTNRTIYSLWGNLSGCVAGGLIAWRTYDKMKFPFRSPRPMEEYQSFPSKRWAIATGRQAQFMWQFTRFNVWAALAVFAASPLFAAAGDTFGMYGLYKDERTKGLMMEIKGSLDRISANRYRGGPDQRQNLPPTQTQTQDGPQYGNQDSSQEYYNNRASDRTDYSGSDGYSGDSSFTDGTTDTGVMGDLSMRARDSRQSNPSTRWDNRTGAPQYTQSNSNGSRSSPGSSFFDDDDASPTAGNDPDMATPGPTSGGFPGSWARIRRENQRSSTYSNAQGQSNSNQGFQGQPQQQQQQQQPVVPHSDWQRDTSSRTDDSFYQRPSDQRNDREGGGGDAGFSFSNTEADRQLAREQAQKEFDAILNKERRASGSDEYDRGMRAVQSGEEGSAATSGMSVWERRRRG</sequence>
<dbReference type="STRING" id="215243.A0A0D2E897"/>
<feature type="region of interest" description="Disordered" evidence="1">
    <location>
        <begin position="238"/>
        <end position="523"/>
    </location>
</feature>
<dbReference type="OrthoDB" id="4204700at2759"/>
<keyword evidence="2" id="KW-1133">Transmembrane helix</keyword>
<keyword evidence="2" id="KW-0812">Transmembrane</keyword>
<accession>A0A0D2E897</accession>
<feature type="transmembrane region" description="Helical" evidence="2">
    <location>
        <begin position="191"/>
        <end position="217"/>
    </location>
</feature>
<feature type="compositionally biased region" description="Polar residues" evidence="1">
    <location>
        <begin position="318"/>
        <end position="336"/>
    </location>
</feature>
<dbReference type="HOGENOM" id="CLU_541838_0_0_1"/>
<evidence type="ECO:0000313" key="3">
    <source>
        <dbReference type="EMBL" id="KIW44029.1"/>
    </source>
</evidence>
<name>A0A0D2E897_9EURO</name>
<dbReference type="AlphaFoldDB" id="A0A0D2E897"/>
<dbReference type="EMBL" id="KN847335">
    <property type="protein sequence ID" value="KIW44029.1"/>
    <property type="molecule type" value="Genomic_DNA"/>
</dbReference>
<keyword evidence="2" id="KW-0472">Membrane</keyword>
<dbReference type="RefSeq" id="XP_016264245.1">
    <property type="nucleotide sequence ID" value="XM_016406039.1"/>
</dbReference>
<dbReference type="Proteomes" id="UP000053342">
    <property type="component" value="Unassembled WGS sequence"/>
</dbReference>
<feature type="compositionally biased region" description="Basic and acidic residues" evidence="1">
    <location>
        <begin position="425"/>
        <end position="452"/>
    </location>
</feature>